<dbReference type="EMBL" id="BNJK01000001">
    <property type="protein sequence ID" value="GHO92804.1"/>
    <property type="molecule type" value="Genomic_DNA"/>
</dbReference>
<sequence>MAHSGDVLIDPIHNQRIVFNKTAKDTNGELVEVEVFYTPASEPPPAHFHPQQEEDFEVLAGSIHTRINGQDKVYHAGEHFRVLPGTPHCMWNDGEGETHLLWQTRPALHTDSFFEILWGLMQEGKTNKSGMPNLLQAAVIMRHYRHEFRLVKPPLIIQNVVFALLEPVGRIFGYRATYTRKTSVKELVEE</sequence>
<dbReference type="AlphaFoldDB" id="A0A8J3ICB8"/>
<accession>A0A8J3ICB8</accession>
<organism evidence="2 3">
    <name type="scientific">Reticulibacter mediterranei</name>
    <dbReference type="NCBI Taxonomy" id="2778369"/>
    <lineage>
        <taxon>Bacteria</taxon>
        <taxon>Bacillati</taxon>
        <taxon>Chloroflexota</taxon>
        <taxon>Ktedonobacteria</taxon>
        <taxon>Ktedonobacterales</taxon>
        <taxon>Reticulibacteraceae</taxon>
        <taxon>Reticulibacter</taxon>
    </lineage>
</organism>
<gene>
    <name evidence="2" type="ORF">KSF_028520</name>
</gene>
<evidence type="ECO:0000313" key="3">
    <source>
        <dbReference type="Proteomes" id="UP000597444"/>
    </source>
</evidence>
<feature type="domain" description="Cupin type-2" evidence="1">
    <location>
        <begin position="41"/>
        <end position="102"/>
    </location>
</feature>
<evidence type="ECO:0000313" key="2">
    <source>
        <dbReference type="EMBL" id="GHO92804.1"/>
    </source>
</evidence>
<dbReference type="Pfam" id="PF07883">
    <property type="entry name" value="Cupin_2"/>
    <property type="match status" value="1"/>
</dbReference>
<proteinExistence type="predicted"/>
<dbReference type="SUPFAM" id="SSF51182">
    <property type="entry name" value="RmlC-like cupins"/>
    <property type="match status" value="1"/>
</dbReference>
<evidence type="ECO:0000259" key="1">
    <source>
        <dbReference type="Pfam" id="PF07883"/>
    </source>
</evidence>
<dbReference type="PANTHER" id="PTHR36440:SF1">
    <property type="entry name" value="PUTATIVE (AFU_ORTHOLOGUE AFUA_8G07350)-RELATED"/>
    <property type="match status" value="1"/>
</dbReference>
<keyword evidence="3" id="KW-1185">Reference proteome</keyword>
<dbReference type="RefSeq" id="WP_220203619.1">
    <property type="nucleotide sequence ID" value="NZ_BNJK01000001.1"/>
</dbReference>
<dbReference type="InterPro" id="IPR053146">
    <property type="entry name" value="QDO-like"/>
</dbReference>
<dbReference type="InterPro" id="IPR014710">
    <property type="entry name" value="RmlC-like_jellyroll"/>
</dbReference>
<dbReference type="Proteomes" id="UP000597444">
    <property type="component" value="Unassembled WGS sequence"/>
</dbReference>
<comment type="caution">
    <text evidence="2">The sequence shown here is derived from an EMBL/GenBank/DDBJ whole genome shotgun (WGS) entry which is preliminary data.</text>
</comment>
<dbReference type="InterPro" id="IPR011051">
    <property type="entry name" value="RmlC_Cupin_sf"/>
</dbReference>
<reference evidence="2" key="1">
    <citation type="submission" date="2020-10" db="EMBL/GenBank/DDBJ databases">
        <title>Taxonomic study of unclassified bacteria belonging to the class Ktedonobacteria.</title>
        <authorList>
            <person name="Yabe S."/>
            <person name="Wang C.M."/>
            <person name="Zheng Y."/>
            <person name="Sakai Y."/>
            <person name="Cavaletti L."/>
            <person name="Monciardini P."/>
            <person name="Donadio S."/>
        </authorList>
    </citation>
    <scope>NUCLEOTIDE SEQUENCE</scope>
    <source>
        <strain evidence="2">ID150040</strain>
    </source>
</reference>
<dbReference type="PANTHER" id="PTHR36440">
    <property type="entry name" value="PUTATIVE (AFU_ORTHOLOGUE AFUA_8G07350)-RELATED"/>
    <property type="match status" value="1"/>
</dbReference>
<dbReference type="Gene3D" id="2.60.120.10">
    <property type="entry name" value="Jelly Rolls"/>
    <property type="match status" value="1"/>
</dbReference>
<dbReference type="InterPro" id="IPR013096">
    <property type="entry name" value="Cupin_2"/>
</dbReference>
<name>A0A8J3ICB8_9CHLR</name>
<protein>
    <submittedName>
        <fullName evidence="2">Cupin</fullName>
    </submittedName>
</protein>